<dbReference type="Gene3D" id="3.40.50.300">
    <property type="entry name" value="P-loop containing nucleotide triphosphate hydrolases"/>
    <property type="match status" value="1"/>
</dbReference>
<dbReference type="InterPro" id="IPR020472">
    <property type="entry name" value="WD40_PAC1"/>
</dbReference>
<dbReference type="InterPro" id="IPR056884">
    <property type="entry name" value="NPHP3-like_N"/>
</dbReference>
<sequence length="1048" mass="117022">MFRWYRNATRCYVYLSDVSNPPFNTNEVFSPPPWESDFRKSRWFTRGWTLQELLAPSSVEFFSQEWKRLGDKRSLKQQIHKITRIPHSALQGAPLSQFSVNERLSWKERRQTKLEEDRAYSLLGIFGVYIPPIYGEGMGGAFKRLLDEIGKLEKCIQDLRLTDPRDDKKRIEDTKGGLLEDSYHWILENPDFQRWRNDQQSRLLWIKGDPGKGKTMLLCGIINELNKSMATTALLSHFFCQATDSRINNATAVLRGLMYLLVDQQPSLISHIQKKHGHAGKTLFEDANAWVALSEIFTDMLHDPSLNSTYLIIDALDECVAGLPKLLHFVVHTSSVSSPIKWVVSSRNWPDIEERLEKAGHKVRLSLDLNTESVSTAVCLYIRHKVSQLAQEKKYDNKTRDAVLDHLSSNANNTFLWVALVCQNLEKISRWKVLAKLKVFPPGLDSLYERMMQQIHSSNDADLCKQILASMAVVYRPVTLKELTSLVEMLEDMVDDLESLREIIGLCGSFLTVRDSTIYFVHQSAKDFLLTEAFNTIFPSGREEAHYAVFSRSLLAMSKTLRRDIYGLRALGYPIKRVKQPSLDPLAASSYSCIYWVNHLCDWYPSSSANYKVDLQDGGAVDSFLKKKYLYWLEALSLCKSMSEGVLSMAKLEALIRQGRADASVLIELVRDARRTIMSHKWAIQNSPLQAYVSALVFSPTRSLIRDLFKREEPDWITIKPAMEDKWSPCLQTLEGHSGSVNSVAFSHDSARLASASADGTVKVWDASSGECLQTLKGHSDWVRSMAFSHDSARLASASDDGTVKVWDASGGECLQTLEGHSGSVRSVAFSHDSARLASASDDETAKVWDASGGECLQTLEGHSGSVRSVAFSHDSARLASASADGTVKVWDASGGECLQTLEGHSGSVRSVAFSHDSARLASASDDGTVKVWDASSGECLQTLSISKALNSISFDITDSYLHTEIGIIDISALSGLFTLPTGSEPYNPKYRSLALSSDGIWITYDSENLVWLPSEYRPSCSAVLEKTIGIGVGTGRVWICKVHLDTS</sequence>
<dbReference type="SUPFAM" id="SSF52540">
    <property type="entry name" value="P-loop containing nucleoside triphosphate hydrolases"/>
    <property type="match status" value="1"/>
</dbReference>
<evidence type="ECO:0000313" key="5">
    <source>
        <dbReference type="EMBL" id="KAF2184979.1"/>
    </source>
</evidence>
<dbReference type="PROSITE" id="PS50837">
    <property type="entry name" value="NACHT"/>
    <property type="match status" value="1"/>
</dbReference>
<dbReference type="PANTHER" id="PTHR19848">
    <property type="entry name" value="WD40 REPEAT PROTEIN"/>
    <property type="match status" value="1"/>
</dbReference>
<dbReference type="PRINTS" id="PR00320">
    <property type="entry name" value="GPROTEINBRPT"/>
</dbReference>
<dbReference type="InterPro" id="IPR019775">
    <property type="entry name" value="WD40_repeat_CS"/>
</dbReference>
<dbReference type="OrthoDB" id="538223at2759"/>
<dbReference type="Pfam" id="PF24883">
    <property type="entry name" value="NPHP3_N"/>
    <property type="match status" value="1"/>
</dbReference>
<keyword evidence="6" id="KW-1185">Reference proteome</keyword>
<evidence type="ECO:0000259" key="4">
    <source>
        <dbReference type="PROSITE" id="PS50837"/>
    </source>
</evidence>
<dbReference type="InterPro" id="IPR007111">
    <property type="entry name" value="NACHT_NTPase"/>
</dbReference>
<dbReference type="EMBL" id="ML994635">
    <property type="protein sequence ID" value="KAF2184979.1"/>
    <property type="molecule type" value="Genomic_DNA"/>
</dbReference>
<dbReference type="InterPro" id="IPR001680">
    <property type="entry name" value="WD40_rpt"/>
</dbReference>
<organism evidence="5 6">
    <name type="scientific">Zopfia rhizophila CBS 207.26</name>
    <dbReference type="NCBI Taxonomy" id="1314779"/>
    <lineage>
        <taxon>Eukaryota</taxon>
        <taxon>Fungi</taxon>
        <taxon>Dikarya</taxon>
        <taxon>Ascomycota</taxon>
        <taxon>Pezizomycotina</taxon>
        <taxon>Dothideomycetes</taxon>
        <taxon>Dothideomycetes incertae sedis</taxon>
        <taxon>Zopfiaceae</taxon>
        <taxon>Zopfia</taxon>
    </lineage>
</organism>
<dbReference type="SMART" id="SM00320">
    <property type="entry name" value="WD40"/>
    <property type="match status" value="5"/>
</dbReference>
<feature type="repeat" description="WD" evidence="3">
    <location>
        <begin position="776"/>
        <end position="817"/>
    </location>
</feature>
<protein>
    <recommendedName>
        <fullName evidence="4">NACHT domain-containing protein</fullName>
    </recommendedName>
</protein>
<dbReference type="SUPFAM" id="SSF50978">
    <property type="entry name" value="WD40 repeat-like"/>
    <property type="match status" value="1"/>
</dbReference>
<evidence type="ECO:0000256" key="1">
    <source>
        <dbReference type="ARBA" id="ARBA00022574"/>
    </source>
</evidence>
<dbReference type="CDD" id="cd00200">
    <property type="entry name" value="WD40"/>
    <property type="match status" value="1"/>
</dbReference>
<feature type="domain" description="NACHT" evidence="4">
    <location>
        <begin position="202"/>
        <end position="423"/>
    </location>
</feature>
<dbReference type="FunFam" id="3.40.50.300:FF:001638">
    <property type="entry name" value="NACHT and WD40 domain protein"/>
    <property type="match status" value="1"/>
</dbReference>
<dbReference type="PANTHER" id="PTHR19848:SF8">
    <property type="entry name" value="F-BOX AND WD REPEAT DOMAIN CONTAINING 7"/>
    <property type="match status" value="1"/>
</dbReference>
<feature type="repeat" description="WD" evidence="3">
    <location>
        <begin position="902"/>
        <end position="943"/>
    </location>
</feature>
<reference evidence="5" key="1">
    <citation type="journal article" date="2020" name="Stud. Mycol.">
        <title>101 Dothideomycetes genomes: a test case for predicting lifestyles and emergence of pathogens.</title>
        <authorList>
            <person name="Haridas S."/>
            <person name="Albert R."/>
            <person name="Binder M."/>
            <person name="Bloem J."/>
            <person name="Labutti K."/>
            <person name="Salamov A."/>
            <person name="Andreopoulos B."/>
            <person name="Baker S."/>
            <person name="Barry K."/>
            <person name="Bills G."/>
            <person name="Bluhm B."/>
            <person name="Cannon C."/>
            <person name="Castanera R."/>
            <person name="Culley D."/>
            <person name="Daum C."/>
            <person name="Ezra D."/>
            <person name="Gonzalez J."/>
            <person name="Henrissat B."/>
            <person name="Kuo A."/>
            <person name="Liang C."/>
            <person name="Lipzen A."/>
            <person name="Lutzoni F."/>
            <person name="Magnuson J."/>
            <person name="Mondo S."/>
            <person name="Nolan M."/>
            <person name="Ohm R."/>
            <person name="Pangilinan J."/>
            <person name="Park H.-J."/>
            <person name="Ramirez L."/>
            <person name="Alfaro M."/>
            <person name="Sun H."/>
            <person name="Tritt A."/>
            <person name="Yoshinaga Y."/>
            <person name="Zwiers L.-H."/>
            <person name="Turgeon B."/>
            <person name="Goodwin S."/>
            <person name="Spatafora J."/>
            <person name="Crous P."/>
            <person name="Grigoriev I."/>
        </authorList>
    </citation>
    <scope>NUCLEOTIDE SEQUENCE</scope>
    <source>
        <strain evidence="5">CBS 207.26</strain>
    </source>
</reference>
<feature type="repeat" description="WD" evidence="3">
    <location>
        <begin position="860"/>
        <end position="901"/>
    </location>
</feature>
<evidence type="ECO:0000256" key="3">
    <source>
        <dbReference type="PROSITE-ProRule" id="PRU00221"/>
    </source>
</evidence>
<feature type="repeat" description="WD" evidence="3">
    <location>
        <begin position="734"/>
        <end position="775"/>
    </location>
</feature>
<dbReference type="InterPro" id="IPR015943">
    <property type="entry name" value="WD40/YVTN_repeat-like_dom_sf"/>
</dbReference>
<evidence type="ECO:0000313" key="6">
    <source>
        <dbReference type="Proteomes" id="UP000800200"/>
    </source>
</evidence>
<feature type="repeat" description="WD" evidence="3">
    <location>
        <begin position="818"/>
        <end position="859"/>
    </location>
</feature>
<keyword evidence="1 3" id="KW-0853">WD repeat</keyword>
<dbReference type="Pfam" id="PF00400">
    <property type="entry name" value="WD40"/>
    <property type="match status" value="5"/>
</dbReference>
<dbReference type="PROSITE" id="PS50294">
    <property type="entry name" value="WD_REPEATS_REGION"/>
    <property type="match status" value="5"/>
</dbReference>
<dbReference type="InterPro" id="IPR027417">
    <property type="entry name" value="P-loop_NTPase"/>
</dbReference>
<dbReference type="PROSITE" id="PS50082">
    <property type="entry name" value="WD_REPEATS_2"/>
    <property type="match status" value="5"/>
</dbReference>
<dbReference type="Pfam" id="PF22939">
    <property type="entry name" value="WHD_GPIID"/>
    <property type="match status" value="1"/>
</dbReference>
<dbReference type="InterPro" id="IPR036322">
    <property type="entry name" value="WD40_repeat_dom_sf"/>
</dbReference>
<evidence type="ECO:0000256" key="2">
    <source>
        <dbReference type="ARBA" id="ARBA00022737"/>
    </source>
</evidence>
<dbReference type="InterPro" id="IPR054471">
    <property type="entry name" value="GPIID_WHD"/>
</dbReference>
<name>A0A6A6E319_9PEZI</name>
<keyword evidence="2" id="KW-0677">Repeat</keyword>
<dbReference type="AlphaFoldDB" id="A0A6A6E319"/>
<dbReference type="PROSITE" id="PS00678">
    <property type="entry name" value="WD_REPEATS_1"/>
    <property type="match status" value="2"/>
</dbReference>
<dbReference type="Proteomes" id="UP000800200">
    <property type="component" value="Unassembled WGS sequence"/>
</dbReference>
<proteinExistence type="predicted"/>
<gene>
    <name evidence="5" type="ORF">K469DRAFT_779667</name>
</gene>
<dbReference type="Gene3D" id="2.130.10.10">
    <property type="entry name" value="YVTN repeat-like/Quinoprotein amine dehydrogenase"/>
    <property type="match status" value="3"/>
</dbReference>
<accession>A0A6A6E319</accession>